<dbReference type="AlphaFoldDB" id="A0A2A9ML82"/>
<feature type="region of interest" description="Disordered" evidence="1">
    <location>
        <begin position="837"/>
        <end position="934"/>
    </location>
</feature>
<evidence type="ECO:0000256" key="1">
    <source>
        <dbReference type="SAM" id="MobiDB-lite"/>
    </source>
</evidence>
<accession>A0A2A9ML82</accession>
<feature type="region of interest" description="Disordered" evidence="1">
    <location>
        <begin position="305"/>
        <end position="336"/>
    </location>
</feature>
<reference evidence="2 3" key="1">
    <citation type="submission" date="2017-09" db="EMBL/GenBank/DDBJ databases">
        <title>Genome sequencing of Besnoitia besnoiti strain Bb-Ger1.</title>
        <authorList>
            <person name="Schares G."/>
            <person name="Venepally P."/>
            <person name="Lorenzi H.A."/>
        </authorList>
    </citation>
    <scope>NUCLEOTIDE SEQUENCE [LARGE SCALE GENOMIC DNA]</scope>
    <source>
        <strain evidence="2 3">Bb-Ger1</strain>
    </source>
</reference>
<dbReference type="Proteomes" id="UP000224006">
    <property type="component" value="Chromosome III"/>
</dbReference>
<feature type="compositionally biased region" description="Low complexity" evidence="1">
    <location>
        <begin position="884"/>
        <end position="895"/>
    </location>
</feature>
<feature type="region of interest" description="Disordered" evidence="1">
    <location>
        <begin position="1"/>
        <end position="174"/>
    </location>
</feature>
<sequence>MAKRPEEDEPDSSSSPSPRKRKRLRPLEPSLAQSPYSVSLAASSSFASPALPSDASLSSSPSLSSSSSLLSPSIPSSFCMSALCSNREGGSRREEQRRDGNEGVSPLLRPSGGARHDDSQLFSPSSDPGVSTFSEETGENAGLEEGAEVDTTCSPACRTRARRPPVSSSSASSTCLPDSAVSAQTCASLLAGVWQPHLAAFPSQRRARLLLKRLAASGRSCLAGPVSLRVSSASSASPCSPLAAAASEASAVADACAREGEPQHAMGYPPCVLLHGVPSVSRDAAAFFFLSQLYSTRVAPLLAPSSGKGGTPAGAVERRGVPAASPSSPPAAAASPSLTPASAWIVRRNRFFTQLHGPSLNVASYSPESWRTLRALILQVPLEARRSRGLFSAASPQSSERRCGLRSSRPAASSRARFPRATLFIEDIDQVAPSLQRRLAALLLRMQQRTSSRGAPAATAVAWLLTASHPHLVAPALRGSCAAVRLPLPSACELAGCVAGRGEAGHARPSAGGERKPGADAREWAKEARAQAGDVTVGRSARAEKTEKQESPSREERGTRTQSSYHAESDAEDDSEGTRAGLNPASASSSSRCRASSAALHLLARAQDLCPLSVYLSLLRAERGDASAGALLEKLASLASRPPLERDAAGECCKAECKNEEKDDECVPERAEAGGEKLAANGEEGADGLQRETHRASCPFWSRESTEGSLASSSLVASLCGEDVRRPVNERIRKIAHLIRSSKCCSRSPQVLRRLWQSALQHDNLFRTRDADAILLDLRRALLDSSEPDKVFSAELVHLLADTSFEIARGEFALGVTPSLELLSLRASRLYHASRLRREASEAQSESEAGAEGGKEARDAAAGPGAAAEALEGAERFCREETQSGAGRESASAAEKSIEGSGETGDRGTCSLHRPNASTSCEANVGVSLFDSDE</sequence>
<evidence type="ECO:0000313" key="3">
    <source>
        <dbReference type="Proteomes" id="UP000224006"/>
    </source>
</evidence>
<feature type="compositionally biased region" description="Low complexity" evidence="1">
    <location>
        <begin position="322"/>
        <end position="336"/>
    </location>
</feature>
<feature type="compositionally biased region" description="Basic and acidic residues" evidence="1">
    <location>
        <begin position="873"/>
        <end position="882"/>
    </location>
</feature>
<feature type="compositionally biased region" description="Low complexity" evidence="1">
    <location>
        <begin position="164"/>
        <end position="174"/>
    </location>
</feature>
<dbReference type="OrthoDB" id="333834at2759"/>
<dbReference type="GeneID" id="40309565"/>
<dbReference type="EMBL" id="NWUJ01000003">
    <property type="protein sequence ID" value="PFH36443.1"/>
    <property type="molecule type" value="Genomic_DNA"/>
</dbReference>
<name>A0A2A9ML82_BESBE</name>
<proteinExistence type="predicted"/>
<feature type="compositionally biased region" description="Low complexity" evidence="1">
    <location>
        <begin position="860"/>
        <end position="871"/>
    </location>
</feature>
<comment type="caution">
    <text evidence="2">The sequence shown here is derived from an EMBL/GenBank/DDBJ whole genome shotgun (WGS) entry which is preliminary data.</text>
</comment>
<evidence type="ECO:0000313" key="2">
    <source>
        <dbReference type="EMBL" id="PFH36443.1"/>
    </source>
</evidence>
<feature type="compositionally biased region" description="Polar residues" evidence="1">
    <location>
        <begin position="120"/>
        <end position="135"/>
    </location>
</feature>
<feature type="compositionally biased region" description="Basic and acidic residues" evidence="1">
    <location>
        <begin position="541"/>
        <end position="559"/>
    </location>
</feature>
<dbReference type="VEuPathDB" id="ToxoDB:BESB_046350"/>
<feature type="region of interest" description="Disordered" evidence="1">
    <location>
        <begin position="502"/>
        <end position="591"/>
    </location>
</feature>
<keyword evidence="3" id="KW-1185">Reference proteome</keyword>
<feature type="compositionally biased region" description="Basic and acidic residues" evidence="1">
    <location>
        <begin position="513"/>
        <end position="529"/>
    </location>
</feature>
<feature type="compositionally biased region" description="Basic and acidic residues" evidence="1">
    <location>
        <begin position="89"/>
        <end position="101"/>
    </location>
</feature>
<protein>
    <submittedName>
        <fullName evidence="2">Uncharacterized protein</fullName>
    </submittedName>
</protein>
<dbReference type="RefSeq" id="XP_029220452.1">
    <property type="nucleotide sequence ID" value="XM_029363086.1"/>
</dbReference>
<dbReference type="KEGG" id="bbes:BESB_046350"/>
<organism evidence="2 3">
    <name type="scientific">Besnoitia besnoiti</name>
    <name type="common">Apicomplexan protozoan</name>
    <dbReference type="NCBI Taxonomy" id="94643"/>
    <lineage>
        <taxon>Eukaryota</taxon>
        <taxon>Sar</taxon>
        <taxon>Alveolata</taxon>
        <taxon>Apicomplexa</taxon>
        <taxon>Conoidasida</taxon>
        <taxon>Coccidia</taxon>
        <taxon>Eucoccidiorida</taxon>
        <taxon>Eimeriorina</taxon>
        <taxon>Sarcocystidae</taxon>
        <taxon>Besnoitia</taxon>
    </lineage>
</organism>
<feature type="compositionally biased region" description="Low complexity" evidence="1">
    <location>
        <begin position="27"/>
        <end position="77"/>
    </location>
</feature>
<gene>
    <name evidence="2" type="ORF">BESB_046350</name>
</gene>